<dbReference type="AlphaFoldDB" id="A0A095ZCQ5"/>
<dbReference type="Gene3D" id="1.25.10.90">
    <property type="match status" value="1"/>
</dbReference>
<organism evidence="1 2">
    <name type="scientific">Oligella urethralis DNF00040</name>
    <dbReference type="NCBI Taxonomy" id="1401065"/>
    <lineage>
        <taxon>Bacteria</taxon>
        <taxon>Pseudomonadati</taxon>
        <taxon>Pseudomonadota</taxon>
        <taxon>Betaproteobacteria</taxon>
        <taxon>Burkholderiales</taxon>
        <taxon>Alcaligenaceae</taxon>
        <taxon>Oligella</taxon>
    </lineage>
</organism>
<dbReference type="CDD" id="cd06561">
    <property type="entry name" value="AlkD_like"/>
    <property type="match status" value="1"/>
</dbReference>
<gene>
    <name evidence="1" type="ORF">HMPREF2130_00880</name>
</gene>
<dbReference type="SUPFAM" id="SSF48371">
    <property type="entry name" value="ARM repeat"/>
    <property type="match status" value="1"/>
</dbReference>
<dbReference type="InterPro" id="IPR016024">
    <property type="entry name" value="ARM-type_fold"/>
</dbReference>
<dbReference type="InterPro" id="IPR014825">
    <property type="entry name" value="DNA_alkylation"/>
</dbReference>
<keyword evidence="2" id="KW-1185">Reference proteome</keyword>
<comment type="caution">
    <text evidence="1">The sequence shown here is derived from an EMBL/GenBank/DDBJ whole genome shotgun (WGS) entry which is preliminary data.</text>
</comment>
<sequence>MSIVSIQNRLFELRDSSYAEFQRQLVPTLAPERIIGVRLPQLRRLAKSLSQEASESFLRALPHSYYDENMLHAILLSEMRAFEECLAAVERFLPFIDNWAVCDTLSPKVFKEHRPELLLPIRRWSVAAHGYQRRFAITMLMRHFLDEDFKPAYLAIPMAMCSDEYYVNMAIAWFFATALAKQWASTIGLIEEQRLAPWVHNKTIQKARESYRITTAQKDYLLSLKQAPRKQSAGGLAHN</sequence>
<name>A0A095ZCQ5_9BURK</name>
<dbReference type="EMBL" id="JRNI01000003">
    <property type="protein sequence ID" value="KGF32530.1"/>
    <property type="molecule type" value="Genomic_DNA"/>
</dbReference>
<accession>A0A095ZCQ5</accession>
<reference evidence="1 2" key="1">
    <citation type="submission" date="2014-07" db="EMBL/GenBank/DDBJ databases">
        <authorList>
            <person name="McCorrison J."/>
            <person name="Sanka R."/>
            <person name="Torralba M."/>
            <person name="Gillis M."/>
            <person name="Haft D.H."/>
            <person name="Methe B."/>
            <person name="Sutton G."/>
            <person name="Nelson K.E."/>
        </authorList>
    </citation>
    <scope>NUCLEOTIDE SEQUENCE [LARGE SCALE GENOMIC DNA]</scope>
    <source>
        <strain evidence="1 2">DNF00040</strain>
    </source>
</reference>
<evidence type="ECO:0000313" key="1">
    <source>
        <dbReference type="EMBL" id="KGF32530.1"/>
    </source>
</evidence>
<evidence type="ECO:0000313" key="2">
    <source>
        <dbReference type="Proteomes" id="UP000029629"/>
    </source>
</evidence>
<protein>
    <submittedName>
        <fullName evidence="1">DNA alkylation repair protein</fullName>
    </submittedName>
</protein>
<dbReference type="PANTHER" id="PTHR34070">
    <property type="entry name" value="ARMADILLO-TYPE FOLD"/>
    <property type="match status" value="1"/>
</dbReference>
<dbReference type="Pfam" id="PF08713">
    <property type="entry name" value="DNA_alkylation"/>
    <property type="match status" value="1"/>
</dbReference>
<dbReference type="PANTHER" id="PTHR34070:SF1">
    <property type="entry name" value="DNA ALKYLATION REPAIR PROTEIN"/>
    <property type="match status" value="1"/>
</dbReference>
<dbReference type="RefSeq" id="WP_036557131.1">
    <property type="nucleotide sequence ID" value="NZ_JRNI01000003.1"/>
</dbReference>
<proteinExistence type="predicted"/>
<dbReference type="Proteomes" id="UP000029629">
    <property type="component" value="Unassembled WGS sequence"/>
</dbReference>
<dbReference type="eggNOG" id="COG4912">
    <property type="taxonomic scope" value="Bacteria"/>
</dbReference>